<comment type="subcellular location">
    <subcellularLocation>
        <location evidence="1">Nucleus</location>
    </subcellularLocation>
</comment>
<keyword evidence="2" id="KW-0240">DNA-directed RNA polymerase</keyword>
<dbReference type="AlphaFoldDB" id="A0A9N8ZK02"/>
<evidence type="ECO:0000313" key="9">
    <source>
        <dbReference type="Proteomes" id="UP000789739"/>
    </source>
</evidence>
<feature type="region of interest" description="Disordered" evidence="6">
    <location>
        <begin position="119"/>
        <end position="172"/>
    </location>
</feature>
<dbReference type="GO" id="GO:0003899">
    <property type="term" value="F:DNA-directed RNA polymerase activity"/>
    <property type="evidence" value="ECO:0007669"/>
    <property type="project" value="InterPro"/>
</dbReference>
<dbReference type="InterPro" id="IPR022905">
    <property type="entry name" value="Rpo11-like"/>
</dbReference>
<accession>A0A9N8ZK02</accession>
<gene>
    <name evidence="8" type="ORF">PBRASI_LOCUS2483</name>
</gene>
<dbReference type="HAMAP" id="MF_00261">
    <property type="entry name" value="RNApol_arch_Rpo11"/>
    <property type="match status" value="1"/>
</dbReference>
<dbReference type="InterPro" id="IPR008193">
    <property type="entry name" value="RNA_pol_Rpb11_13-16kDa_CS"/>
</dbReference>
<evidence type="ECO:0000256" key="1">
    <source>
        <dbReference type="ARBA" id="ARBA00004123"/>
    </source>
</evidence>
<keyword evidence="9" id="KW-1185">Reference proteome</keyword>
<feature type="compositionally biased region" description="Basic and acidic residues" evidence="6">
    <location>
        <begin position="122"/>
        <end position="133"/>
    </location>
</feature>
<dbReference type="Gene3D" id="3.30.1360.10">
    <property type="entry name" value="RNA polymerase, RBP11-like subunit"/>
    <property type="match status" value="1"/>
</dbReference>
<dbReference type="SUPFAM" id="SSF55257">
    <property type="entry name" value="RBP11-like subunits of RNA polymerase"/>
    <property type="match status" value="1"/>
</dbReference>
<evidence type="ECO:0000256" key="3">
    <source>
        <dbReference type="ARBA" id="ARBA00023163"/>
    </source>
</evidence>
<organism evidence="8 9">
    <name type="scientific">Paraglomus brasilianum</name>
    <dbReference type="NCBI Taxonomy" id="144538"/>
    <lineage>
        <taxon>Eukaryota</taxon>
        <taxon>Fungi</taxon>
        <taxon>Fungi incertae sedis</taxon>
        <taxon>Mucoromycota</taxon>
        <taxon>Glomeromycotina</taxon>
        <taxon>Glomeromycetes</taxon>
        <taxon>Paraglomerales</taxon>
        <taxon>Paraglomeraceae</taxon>
        <taxon>Paraglomus</taxon>
    </lineage>
</organism>
<dbReference type="OrthoDB" id="10248581at2759"/>
<evidence type="ECO:0000256" key="2">
    <source>
        <dbReference type="ARBA" id="ARBA00022478"/>
    </source>
</evidence>
<evidence type="ECO:0000313" key="8">
    <source>
        <dbReference type="EMBL" id="CAG8498560.1"/>
    </source>
</evidence>
<dbReference type="InterPro" id="IPR036603">
    <property type="entry name" value="RBP11-like"/>
</dbReference>
<dbReference type="GO" id="GO:0005665">
    <property type="term" value="C:RNA polymerase II, core complex"/>
    <property type="evidence" value="ECO:0007669"/>
    <property type="project" value="InterPro"/>
</dbReference>
<protein>
    <submittedName>
        <fullName evidence="8">31_t:CDS:1</fullName>
    </submittedName>
</protein>
<evidence type="ECO:0000256" key="4">
    <source>
        <dbReference type="ARBA" id="ARBA00023242"/>
    </source>
</evidence>
<proteinExistence type="inferred from homology"/>
<evidence type="ECO:0000259" key="7">
    <source>
        <dbReference type="Pfam" id="PF13656"/>
    </source>
</evidence>
<dbReference type="PANTHER" id="PTHR13946">
    <property type="entry name" value="DNA-DIRECTED RNA POLYMERASE I,II,III"/>
    <property type="match status" value="1"/>
</dbReference>
<dbReference type="GO" id="GO:0003677">
    <property type="term" value="F:DNA binding"/>
    <property type="evidence" value="ECO:0007669"/>
    <property type="project" value="InterPro"/>
</dbReference>
<dbReference type="CDD" id="cd06926">
    <property type="entry name" value="RNAP_II_RPB11"/>
    <property type="match status" value="1"/>
</dbReference>
<dbReference type="Pfam" id="PF13656">
    <property type="entry name" value="RNA_pol_L_2"/>
    <property type="match status" value="1"/>
</dbReference>
<feature type="domain" description="DNA-directed RNA polymerase RBP11-like dimerisation" evidence="7">
    <location>
        <begin position="30"/>
        <end position="102"/>
    </location>
</feature>
<comment type="similarity">
    <text evidence="5">Belongs to the archaeal Rpo11/eukaryotic RPB11/RPC19 RNA polymerase subunit family.</text>
</comment>
<evidence type="ECO:0000256" key="6">
    <source>
        <dbReference type="SAM" id="MobiDB-lite"/>
    </source>
</evidence>
<keyword evidence="4" id="KW-0539">Nucleus</keyword>
<dbReference type="InterPro" id="IPR009025">
    <property type="entry name" value="RBP11-like_dimer"/>
</dbReference>
<keyword evidence="3" id="KW-0804">Transcription</keyword>
<reference evidence="8" key="1">
    <citation type="submission" date="2021-06" db="EMBL/GenBank/DDBJ databases">
        <authorList>
            <person name="Kallberg Y."/>
            <person name="Tangrot J."/>
            <person name="Rosling A."/>
        </authorList>
    </citation>
    <scope>NUCLEOTIDE SEQUENCE</scope>
    <source>
        <strain evidence="8">BR232B</strain>
    </source>
</reference>
<dbReference type="PANTHER" id="PTHR13946:SF16">
    <property type="entry name" value="DNA-DIRECTED RNA POLYMERASE II SUBUNIT RPB11"/>
    <property type="match status" value="1"/>
</dbReference>
<evidence type="ECO:0000256" key="5">
    <source>
        <dbReference type="ARBA" id="ARBA00025751"/>
    </source>
</evidence>
<sequence length="172" mass="19367">MNAPDRFELFIIPDGVKKITYTYDPKIDNAATFVIQKEDHSLGNLIRYSLLKEPQVIFAGYKMPHPLEHVVVLKVMTTKDTKPEAMVAKAINDSIAEVSHLRAKFVEELGRVRTQMAAAPDKAGEKDQDHEILHSTPQQAQPVQLRHQEPIVTPESSQPGVYLPNPNVDMDF</sequence>
<dbReference type="GO" id="GO:0046983">
    <property type="term" value="F:protein dimerization activity"/>
    <property type="evidence" value="ECO:0007669"/>
    <property type="project" value="InterPro"/>
</dbReference>
<dbReference type="Proteomes" id="UP000789739">
    <property type="component" value="Unassembled WGS sequence"/>
</dbReference>
<dbReference type="InterPro" id="IPR037685">
    <property type="entry name" value="RBP11"/>
</dbReference>
<dbReference type="GO" id="GO:0006366">
    <property type="term" value="P:transcription by RNA polymerase II"/>
    <property type="evidence" value="ECO:0007669"/>
    <property type="project" value="InterPro"/>
</dbReference>
<name>A0A9N8ZK02_9GLOM</name>
<dbReference type="PROSITE" id="PS01154">
    <property type="entry name" value="RNA_POL_L_13KD"/>
    <property type="match status" value="1"/>
</dbReference>
<comment type="caution">
    <text evidence="8">The sequence shown here is derived from an EMBL/GenBank/DDBJ whole genome shotgun (WGS) entry which is preliminary data.</text>
</comment>
<dbReference type="EMBL" id="CAJVPI010000195">
    <property type="protein sequence ID" value="CAG8498560.1"/>
    <property type="molecule type" value="Genomic_DNA"/>
</dbReference>